<dbReference type="CDD" id="cd02440">
    <property type="entry name" value="AdoMet_MTases"/>
    <property type="match status" value="1"/>
</dbReference>
<dbReference type="Proteomes" id="UP001329915">
    <property type="component" value="Chromosome"/>
</dbReference>
<evidence type="ECO:0000256" key="1">
    <source>
        <dbReference type="ARBA" id="ARBA00022603"/>
    </source>
</evidence>
<dbReference type="PANTHER" id="PTHR43861">
    <property type="entry name" value="TRANS-ACONITATE 2-METHYLTRANSFERASE-RELATED"/>
    <property type="match status" value="1"/>
</dbReference>
<protein>
    <submittedName>
        <fullName evidence="4">Class I SAM-dependent methyltransferase</fullName>
    </submittedName>
</protein>
<keyword evidence="2" id="KW-0808">Transferase</keyword>
<dbReference type="EMBL" id="CP121694">
    <property type="protein sequence ID" value="WRO23357.1"/>
    <property type="molecule type" value="Genomic_DNA"/>
</dbReference>
<dbReference type="GO" id="GO:0008168">
    <property type="term" value="F:methyltransferase activity"/>
    <property type="evidence" value="ECO:0007669"/>
    <property type="project" value="UniProtKB-KW"/>
</dbReference>
<dbReference type="KEGG" id="dbc:MFMK1_003216"/>
<organism evidence="4 5">
    <name type="scientific">Metallumcola ferriviriculae</name>
    <dbReference type="NCBI Taxonomy" id="3039180"/>
    <lineage>
        <taxon>Bacteria</taxon>
        <taxon>Bacillati</taxon>
        <taxon>Bacillota</taxon>
        <taxon>Clostridia</taxon>
        <taxon>Neomoorellales</taxon>
        <taxon>Desulfitibacteraceae</taxon>
        <taxon>Metallumcola</taxon>
    </lineage>
</organism>
<reference evidence="4 5" key="1">
    <citation type="submission" date="2023-04" db="EMBL/GenBank/DDBJ databases">
        <authorList>
            <person name="Hsu D."/>
        </authorList>
    </citation>
    <scope>NUCLEOTIDE SEQUENCE [LARGE SCALE GENOMIC DNA]</scope>
    <source>
        <strain evidence="4 5">MK1</strain>
    </source>
</reference>
<keyword evidence="5" id="KW-1185">Reference proteome</keyword>
<gene>
    <name evidence="4" type="ORF">MFMK1_003216</name>
</gene>
<dbReference type="InterPro" id="IPR029063">
    <property type="entry name" value="SAM-dependent_MTases_sf"/>
</dbReference>
<evidence type="ECO:0000313" key="5">
    <source>
        <dbReference type="Proteomes" id="UP001329915"/>
    </source>
</evidence>
<proteinExistence type="predicted"/>
<keyword evidence="1 4" id="KW-0489">Methyltransferase</keyword>
<evidence type="ECO:0000259" key="3">
    <source>
        <dbReference type="Pfam" id="PF13649"/>
    </source>
</evidence>
<dbReference type="RefSeq" id="WP_366922741.1">
    <property type="nucleotide sequence ID" value="NZ_CP121694.1"/>
</dbReference>
<dbReference type="Gene3D" id="3.40.50.150">
    <property type="entry name" value="Vaccinia Virus protein VP39"/>
    <property type="match status" value="1"/>
</dbReference>
<name>A0AAU0USF3_9FIRM</name>
<sequence>MEFYDQLSVYYDYIFPAADQTVKFLADNFGEPPQRLLDVACGSGNYTLAMARQGNNVTGVDLSERMVDLAREKAVEIEDVAFLPGDMRHLSDIGGHYQGVFCLGNSFVHLLNDQDMKQALKSIRERLGKAGVLIMQTVNYDRILKFHVTQLPPVKNDKVQLVFKRYYDFREDGLLDFRTVLEIPEGNFNNTVVLRPLLVGKMRNLLSACGFHLEAVCGGFDGRPHDAESPATVVVAKRS</sequence>
<dbReference type="InterPro" id="IPR041698">
    <property type="entry name" value="Methyltransf_25"/>
</dbReference>
<dbReference type="Gene3D" id="2.20.25.110">
    <property type="entry name" value="S-adenosyl-L-methionine-dependent methyltransferases"/>
    <property type="match status" value="1"/>
</dbReference>
<dbReference type="AlphaFoldDB" id="A0AAU0USF3"/>
<dbReference type="GO" id="GO:0032259">
    <property type="term" value="P:methylation"/>
    <property type="evidence" value="ECO:0007669"/>
    <property type="project" value="UniProtKB-KW"/>
</dbReference>
<evidence type="ECO:0000313" key="4">
    <source>
        <dbReference type="EMBL" id="WRO23357.1"/>
    </source>
</evidence>
<evidence type="ECO:0000256" key="2">
    <source>
        <dbReference type="ARBA" id="ARBA00022679"/>
    </source>
</evidence>
<dbReference type="SUPFAM" id="SSF53335">
    <property type="entry name" value="S-adenosyl-L-methionine-dependent methyltransferases"/>
    <property type="match status" value="1"/>
</dbReference>
<dbReference type="Pfam" id="PF13649">
    <property type="entry name" value="Methyltransf_25"/>
    <property type="match status" value="1"/>
</dbReference>
<dbReference type="PANTHER" id="PTHR43861:SF1">
    <property type="entry name" value="TRANS-ACONITATE 2-METHYLTRANSFERASE"/>
    <property type="match status" value="1"/>
</dbReference>
<accession>A0AAU0USF3</accession>
<feature type="domain" description="Methyltransferase" evidence="3">
    <location>
        <begin position="37"/>
        <end position="131"/>
    </location>
</feature>